<organism evidence="2 3">
    <name type="scientific">Shinella sedimenti</name>
    <dbReference type="NCBI Taxonomy" id="2919913"/>
    <lineage>
        <taxon>Bacteria</taxon>
        <taxon>Pseudomonadati</taxon>
        <taxon>Pseudomonadota</taxon>
        <taxon>Alphaproteobacteria</taxon>
        <taxon>Hyphomicrobiales</taxon>
        <taxon>Rhizobiaceae</taxon>
        <taxon>Shinella</taxon>
    </lineage>
</organism>
<feature type="chain" id="PRO_5046427614" description="DUF2125 domain-containing protein" evidence="1">
    <location>
        <begin position="23"/>
        <end position="485"/>
    </location>
</feature>
<accession>A0ABT0CIH5</accession>
<proteinExistence type="predicted"/>
<dbReference type="EMBL" id="JAKVIN010000002">
    <property type="protein sequence ID" value="MCJ8148411.1"/>
    <property type="molecule type" value="Genomic_DNA"/>
</dbReference>
<evidence type="ECO:0000256" key="1">
    <source>
        <dbReference type="SAM" id="SignalP"/>
    </source>
</evidence>
<keyword evidence="1" id="KW-0732">Signal</keyword>
<feature type="signal peptide" evidence="1">
    <location>
        <begin position="1"/>
        <end position="22"/>
    </location>
</feature>
<protein>
    <recommendedName>
        <fullName evidence="4">DUF2125 domain-containing protein</fullName>
    </recommendedName>
</protein>
<name>A0ABT0CIH5_9HYPH</name>
<comment type="caution">
    <text evidence="2">The sequence shown here is derived from an EMBL/GenBank/DDBJ whole genome shotgun (WGS) entry which is preliminary data.</text>
</comment>
<evidence type="ECO:0000313" key="2">
    <source>
        <dbReference type="EMBL" id="MCJ8148411.1"/>
    </source>
</evidence>
<gene>
    <name evidence="2" type="ORF">MKI86_04630</name>
</gene>
<dbReference type="Proteomes" id="UP001201844">
    <property type="component" value="Unassembled WGS sequence"/>
</dbReference>
<evidence type="ECO:0008006" key="4">
    <source>
        <dbReference type="Google" id="ProtNLM"/>
    </source>
</evidence>
<dbReference type="RefSeq" id="WP_241598074.1">
    <property type="nucleotide sequence ID" value="NZ_JAKVIN010000002.1"/>
</dbReference>
<keyword evidence="3" id="KW-1185">Reference proteome</keyword>
<reference evidence="2 3" key="1">
    <citation type="submission" date="2022-02" db="EMBL/GenBank/DDBJ databases">
        <title>Shinella B3.7 sp. nov., isolated from Sediment (Zhairuo Island).</title>
        <authorList>
            <person name="Chen G."/>
        </authorList>
    </citation>
    <scope>NUCLEOTIDE SEQUENCE [LARGE SCALE GENOMIC DNA]</scope>
    <source>
        <strain evidence="2 3">B3.7</strain>
    </source>
</reference>
<evidence type="ECO:0000313" key="3">
    <source>
        <dbReference type="Proteomes" id="UP001201844"/>
    </source>
</evidence>
<sequence length="485" mass="52509">MIRQTLMASAAVALVCAGTVHAQEVSVSEAANIQKRLTHYLPKDLVDAGMVTVRAATSFYELRFDPAPLLAKAKSGAVKVEGLKPMTSYLRPMPEGTYRIESNDSLDIKGTLDTPADKATSFSYVIDSMKLDGIYDPEILYFTSADWSASKIAFSSVTPRESISASFGQSVMSIAAEKKGADTLDISTTGVMQAFAETITSKDSGKVDISADKVDIDVSMDGARYKTLQDLVFLILDNIDKPLLDPPEIVRLKQLLRNSLPVFDNLKETIRASNVTIGTDKGTFGADGLVYNIDMNGVAHSTRVGFGIDIDKPRLPAGVVPAAFESAVPEHATFKMAVANLDLAGAVTYMLDHGDFSKKEPLTEEQSAELGRIVLPGGMMTFELEDVSAVSPIYDVRLTGTMQVHIEDKDRRRADLTLTMRKFDETVAYLQKNATVVPEFGQASFGLLMMKGLARDAGDGAQAWDVMVGEDGKVLINGRPLPFQP</sequence>